<comment type="caution">
    <text evidence="3">The sequence shown here is derived from an EMBL/GenBank/DDBJ whole genome shotgun (WGS) entry which is preliminary data.</text>
</comment>
<gene>
    <name evidence="3" type="ORF">BpHYR1_009383</name>
</gene>
<feature type="compositionally biased region" description="Basic and acidic residues" evidence="1">
    <location>
        <begin position="15"/>
        <end position="25"/>
    </location>
</feature>
<keyword evidence="4" id="KW-1185">Reference proteome</keyword>
<dbReference type="OrthoDB" id="5593455at2759"/>
<dbReference type="Pfam" id="PF10291">
    <property type="entry name" value="muHD"/>
    <property type="match status" value="1"/>
</dbReference>
<proteinExistence type="predicted"/>
<feature type="region of interest" description="Disordered" evidence="1">
    <location>
        <begin position="1"/>
        <end position="49"/>
    </location>
</feature>
<feature type="domain" description="Muniscin C-terminal" evidence="2">
    <location>
        <begin position="219"/>
        <end position="495"/>
    </location>
</feature>
<name>A0A3M7P862_BRAPC</name>
<evidence type="ECO:0000256" key="1">
    <source>
        <dbReference type="SAM" id="MobiDB-lite"/>
    </source>
</evidence>
<organism evidence="3 4">
    <name type="scientific">Brachionus plicatilis</name>
    <name type="common">Marine rotifer</name>
    <name type="synonym">Brachionus muelleri</name>
    <dbReference type="NCBI Taxonomy" id="10195"/>
    <lineage>
        <taxon>Eukaryota</taxon>
        <taxon>Metazoa</taxon>
        <taxon>Spiralia</taxon>
        <taxon>Gnathifera</taxon>
        <taxon>Rotifera</taxon>
        <taxon>Eurotatoria</taxon>
        <taxon>Monogononta</taxon>
        <taxon>Pseudotrocha</taxon>
        <taxon>Ploima</taxon>
        <taxon>Brachionidae</taxon>
        <taxon>Brachionus</taxon>
    </lineage>
</organism>
<evidence type="ECO:0000313" key="3">
    <source>
        <dbReference type="EMBL" id="RMZ94970.1"/>
    </source>
</evidence>
<evidence type="ECO:0000313" key="4">
    <source>
        <dbReference type="Proteomes" id="UP000276133"/>
    </source>
</evidence>
<dbReference type="Proteomes" id="UP000276133">
    <property type="component" value="Unassembled WGS sequence"/>
</dbReference>
<feature type="region of interest" description="Disordered" evidence="1">
    <location>
        <begin position="76"/>
        <end position="96"/>
    </location>
</feature>
<dbReference type="AlphaFoldDB" id="A0A3M7P862"/>
<protein>
    <submittedName>
        <fullName evidence="3">FCH domain only 2 isoform X1</fullName>
    </submittedName>
</protein>
<dbReference type="EMBL" id="REGN01012695">
    <property type="protein sequence ID" value="RMZ94970.1"/>
    <property type="molecule type" value="Genomic_DNA"/>
</dbReference>
<dbReference type="STRING" id="10195.A0A3M7P862"/>
<reference evidence="3 4" key="1">
    <citation type="journal article" date="2018" name="Sci. Rep.">
        <title>Genomic signatures of local adaptation to the degree of environmental predictability in rotifers.</title>
        <authorList>
            <person name="Franch-Gras L."/>
            <person name="Hahn C."/>
            <person name="Garcia-Roger E.M."/>
            <person name="Carmona M.J."/>
            <person name="Serra M."/>
            <person name="Gomez A."/>
        </authorList>
    </citation>
    <scope>NUCLEOTIDE SEQUENCE [LARGE SCALE GENOMIC DNA]</scope>
    <source>
        <strain evidence="3">HYR1</strain>
    </source>
</reference>
<evidence type="ECO:0000259" key="2">
    <source>
        <dbReference type="Pfam" id="PF10291"/>
    </source>
</evidence>
<accession>A0A3M7P862</accession>
<sequence length="531" mass="59843">MSDVDSEGYSLRPDSSIDLRRRTNDDMNNYVSSASSSDTESDSDEQPVKVMLKIKPKHEQSSVQNMEVLREISKNLQLQKPPSKVSRQQQQQHSKTYQYTLSGEAGMTRSVSMGSSLQADLNKSESSLFDSDFSPKAKAANENSLYNIDEDKEVESSFEYNLAVKKAAVSSSPAGRFTPACFPGRTTPDFRHTTSLFEQQSTRASIISPLTVNAGAEIIPIAIAFTETIHAYFKIGEPARSKIKCFGCMKISFPYAILKLLSLELPLLQFNLKNLRILNQDLKLNTQLLEKDDALFADMDEFNFRFKSQHLVSELKAQHQVNKMAAFFNFELLKYEFRYLKEEAPMVLEAKWSCDRDQQTVELGLEYRLTCAKSLAQCSFMVLMPEVVVVGTKQFKVSLEWSEPRALVNRQEKEERTQVLFQVGCVSVDGKVGAKFRVSEPSGHKLDSLEQLYQPVYTKFHIDNETLSTVKFRISSGNYKLSLLKERVESGKYFCDYDPQQSASVQKGASRSQITAGSISTLIGSTVDLLN</sequence>
<dbReference type="InterPro" id="IPR018808">
    <property type="entry name" value="Muniscin_C"/>
</dbReference>